<dbReference type="Pfam" id="PF02826">
    <property type="entry name" value="2-Hacid_dh_C"/>
    <property type="match status" value="1"/>
</dbReference>
<dbReference type="GO" id="GO:0051287">
    <property type="term" value="F:NAD binding"/>
    <property type="evidence" value="ECO:0007669"/>
    <property type="project" value="InterPro"/>
</dbReference>
<sequence>QLSFAALDVFEEEPLPQDHPLWKMDNVLITSHIAGLTPDFQKKIMTILLNNLKSYLATHNLQTNQVKLSAGY</sequence>
<dbReference type="PANTHER" id="PTHR43333:SF1">
    <property type="entry name" value="D-ISOMER SPECIFIC 2-HYDROXYACID DEHYDROGENASE NAD-BINDING DOMAIN-CONTAINING PROTEIN"/>
    <property type="match status" value="1"/>
</dbReference>
<protein>
    <submittedName>
        <fullName evidence="4">Hydroxyacid dehydrogenase</fullName>
    </submittedName>
</protein>
<evidence type="ECO:0000259" key="3">
    <source>
        <dbReference type="Pfam" id="PF02826"/>
    </source>
</evidence>
<organism evidence="4 5">
    <name type="scientific">Enterococcus faecium</name>
    <name type="common">Streptococcus faecium</name>
    <dbReference type="NCBI Taxonomy" id="1352"/>
    <lineage>
        <taxon>Bacteria</taxon>
        <taxon>Bacillati</taxon>
        <taxon>Bacillota</taxon>
        <taxon>Bacilli</taxon>
        <taxon>Lactobacillales</taxon>
        <taxon>Enterococcaceae</taxon>
        <taxon>Enterococcus</taxon>
    </lineage>
</organism>
<evidence type="ECO:0000313" key="4">
    <source>
        <dbReference type="EMBL" id="MBX4224182.1"/>
    </source>
</evidence>
<feature type="domain" description="D-isomer specific 2-hydroxyacid dehydrogenase NAD-binding" evidence="3">
    <location>
        <begin position="2"/>
        <end position="34"/>
    </location>
</feature>
<dbReference type="Proteomes" id="UP001139644">
    <property type="component" value="Unassembled WGS sequence"/>
</dbReference>
<accession>A0A9X1K9T5</accession>
<keyword evidence="1" id="KW-0560">Oxidoreductase</keyword>
<comment type="caution">
    <text evidence="4">The sequence shown here is derived from an EMBL/GenBank/DDBJ whole genome shotgun (WGS) entry which is preliminary data.</text>
</comment>
<proteinExistence type="predicted"/>
<dbReference type="Gene3D" id="3.40.50.720">
    <property type="entry name" value="NAD(P)-binding Rossmann-like Domain"/>
    <property type="match status" value="2"/>
</dbReference>
<dbReference type="InterPro" id="IPR036291">
    <property type="entry name" value="NAD(P)-bd_dom_sf"/>
</dbReference>
<evidence type="ECO:0000313" key="5">
    <source>
        <dbReference type="Proteomes" id="UP001139644"/>
    </source>
</evidence>
<dbReference type="PANTHER" id="PTHR43333">
    <property type="entry name" value="2-HACID_DH_C DOMAIN-CONTAINING PROTEIN"/>
    <property type="match status" value="1"/>
</dbReference>
<keyword evidence="2" id="KW-0520">NAD</keyword>
<gene>
    <name evidence="4" type="ORF">KYX88_15965</name>
</gene>
<name>A0A9X1K9T5_ENTFC</name>
<dbReference type="InterPro" id="IPR006140">
    <property type="entry name" value="D-isomer_DH_NAD-bd"/>
</dbReference>
<feature type="non-terminal residue" evidence="4">
    <location>
        <position position="1"/>
    </location>
</feature>
<evidence type="ECO:0000256" key="1">
    <source>
        <dbReference type="ARBA" id="ARBA00023002"/>
    </source>
</evidence>
<dbReference type="AlphaFoldDB" id="A0A9X1K9T5"/>
<reference evidence="4" key="1">
    <citation type="journal article" date="2022" name="J. Anim. Sci.">
        <title>Whole genome sequence analyses-based assessment of virulence potential and antimicrobial susceptibilities and resistance of Enterococcus faecium strains isolated from commercial swine and cattle probiotic products.</title>
        <authorList>
            <person name="Shridhar P.B."/>
            <person name="Amachawadi R.G."/>
            <person name="Tokach M."/>
            <person name="Patel I."/>
            <person name="Gangiredla J."/>
            <person name="Mammel M."/>
            <person name="Nagaraja T.G."/>
        </authorList>
    </citation>
    <scope>NUCLEOTIDE SEQUENCE</scope>
    <source>
        <strain evidence="4">EF215</strain>
    </source>
</reference>
<dbReference type="GO" id="GO:0016491">
    <property type="term" value="F:oxidoreductase activity"/>
    <property type="evidence" value="ECO:0007669"/>
    <property type="project" value="UniProtKB-KW"/>
</dbReference>
<dbReference type="RefSeq" id="WP_274704733.1">
    <property type="nucleotide sequence ID" value="NZ_JAIFOC010000538.1"/>
</dbReference>
<dbReference type="EMBL" id="JAIFOC010000538">
    <property type="protein sequence ID" value="MBX4224182.1"/>
    <property type="molecule type" value="Genomic_DNA"/>
</dbReference>
<dbReference type="SUPFAM" id="SSF51735">
    <property type="entry name" value="NAD(P)-binding Rossmann-fold domains"/>
    <property type="match status" value="1"/>
</dbReference>
<evidence type="ECO:0000256" key="2">
    <source>
        <dbReference type="ARBA" id="ARBA00023027"/>
    </source>
</evidence>